<dbReference type="InterPro" id="IPR023997">
    <property type="entry name" value="TonB-dep_OMP_SusC/RagA_CS"/>
</dbReference>
<keyword evidence="4 7" id="KW-0812">Transmembrane</keyword>
<keyword evidence="3 7" id="KW-1134">Transmembrane beta strand</keyword>
<dbReference type="InterPro" id="IPR008969">
    <property type="entry name" value="CarboxyPept-like_regulatory"/>
</dbReference>
<sequence>MSLFTFAQSGRIITGVIKDTNGSAVPGATVTVKGTTNAVVADNAGLYKITVQGNDAILVVSHTAFQTTEIQAGTANVHDVILKTFAKDLSEIVLIGYGSQKKRDLTGSVATIATAQLEDQPVGQIAQKIQGRIAGVQINQTSGQPGKGMSLRIRGAASVNAGNNPLYVVDESPIIGDINSINPNEIESISVLKGPSAASIYGSRAANGVVLITTKRAKQGKTSISLNIVQGVGEVPQRGRPNLMNAKEFLQFEKEVFEDRIRYEGYADGMPELYKNPEKWTGPDTDWMSVLLRKSRMSSYNLSLLAGKDKFSSATTIGYYKEEGVMLNTGYERYSLRSNNEYRFNDNIRVGVNIAPTFQDGQNFGTDGTFNIIFAGLTAPPIFSPYETNSDGTRKLRFEGPGLFTQPNWVTTLEDAINREKNLRLLSNAFLEVKFLKDFKFRSAMSVDLGSQSTRVFNPSSVGNIWSPPPTIPSGSYTTNNYVSWLTENTLAYNKTIADDHKIELLAGYSAQNFYEEYNSLSGSNFPDDMVSWIDAAAVKNGSNNMGDWSLLSMYSRLNYNYKGKYLFSASLRRDGSSRFGADNKWGSFPAVSAGWVVSDENFMRNIPVISNLKLRGEYGLVGNFNIGNYRQYSGVSTTNYVFGSALAQGRSLTSLGNSHLTWETTAGFDLGIDISFLNDRIAFTADYYQKQVDDMLYQVDVPLGTGFSSIQSNIGGFKFWGYEFSVSTRNFTGAFKWNTDLNISVNRNRVMKLGTNNTPIDGVGEQGTYWKTEVGKPMGQFWGYVFDGVYMNQHEFETQPVHVTSTVGTVRYKDLNGDGVITNADRTFLGDPNPKFLLGMNNSFSYKGFDLGIVISGAFGQDIINGQLEWSENQDGVFNVQKYLADRWRSEENPGSGKVPRTTGAGNNFFRYANSRWIEDGSYLTIRNITLGYVLPGLKKVFNRSRVYLSCQQAAVFTKYKGMSPETSINGLNGLREGVDAGAYPVPRTYAVGVDINF</sequence>
<dbReference type="NCBIfam" id="TIGR04057">
    <property type="entry name" value="SusC_RagA_signa"/>
    <property type="match status" value="1"/>
</dbReference>
<dbReference type="Proteomes" id="UP001549749">
    <property type="component" value="Unassembled WGS sequence"/>
</dbReference>
<evidence type="ECO:0000256" key="4">
    <source>
        <dbReference type="ARBA" id="ARBA00022692"/>
    </source>
</evidence>
<evidence type="ECO:0000313" key="10">
    <source>
        <dbReference type="Proteomes" id="UP001549749"/>
    </source>
</evidence>
<dbReference type="InterPro" id="IPR036942">
    <property type="entry name" value="Beta-barrel_TonB_sf"/>
</dbReference>
<dbReference type="Pfam" id="PF07715">
    <property type="entry name" value="Plug"/>
    <property type="match status" value="1"/>
</dbReference>
<keyword evidence="2 7" id="KW-0813">Transport</keyword>
<feature type="domain" description="TonB-dependent receptor plug" evidence="8">
    <location>
        <begin position="101"/>
        <end position="209"/>
    </location>
</feature>
<organism evidence="9 10">
    <name type="scientific">Chitinophaga defluvii</name>
    <dbReference type="NCBI Taxonomy" id="3163343"/>
    <lineage>
        <taxon>Bacteria</taxon>
        <taxon>Pseudomonadati</taxon>
        <taxon>Bacteroidota</taxon>
        <taxon>Chitinophagia</taxon>
        <taxon>Chitinophagales</taxon>
        <taxon>Chitinophagaceae</taxon>
        <taxon>Chitinophaga</taxon>
    </lineage>
</organism>
<keyword evidence="10" id="KW-1185">Reference proteome</keyword>
<dbReference type="NCBIfam" id="TIGR04056">
    <property type="entry name" value="OMP_RagA_SusC"/>
    <property type="match status" value="1"/>
</dbReference>
<dbReference type="EMBL" id="JBEXAC010000001">
    <property type="protein sequence ID" value="MET6998232.1"/>
    <property type="molecule type" value="Genomic_DNA"/>
</dbReference>
<evidence type="ECO:0000256" key="1">
    <source>
        <dbReference type="ARBA" id="ARBA00004571"/>
    </source>
</evidence>
<keyword evidence="5 7" id="KW-0472">Membrane</keyword>
<reference evidence="9 10" key="1">
    <citation type="submission" date="2024-06" db="EMBL/GenBank/DDBJ databases">
        <title>Chitinophaga defluvii sp. nov., isolated from municipal sewage.</title>
        <authorList>
            <person name="Zhang L."/>
        </authorList>
    </citation>
    <scope>NUCLEOTIDE SEQUENCE [LARGE SCALE GENOMIC DNA]</scope>
    <source>
        <strain evidence="9 10">H8</strain>
    </source>
</reference>
<dbReference type="PROSITE" id="PS52016">
    <property type="entry name" value="TONB_DEPENDENT_REC_3"/>
    <property type="match status" value="1"/>
</dbReference>
<dbReference type="InterPro" id="IPR037066">
    <property type="entry name" value="Plug_dom_sf"/>
</dbReference>
<protein>
    <submittedName>
        <fullName evidence="9">TonB-dependent receptor</fullName>
    </submittedName>
</protein>
<evidence type="ECO:0000256" key="2">
    <source>
        <dbReference type="ARBA" id="ARBA00022448"/>
    </source>
</evidence>
<proteinExistence type="inferred from homology"/>
<dbReference type="RefSeq" id="WP_354660867.1">
    <property type="nucleotide sequence ID" value="NZ_JBEXAC010000001.1"/>
</dbReference>
<evidence type="ECO:0000313" key="9">
    <source>
        <dbReference type="EMBL" id="MET6998232.1"/>
    </source>
</evidence>
<dbReference type="InterPro" id="IPR012910">
    <property type="entry name" value="Plug_dom"/>
</dbReference>
<name>A0ABV2T5C7_9BACT</name>
<accession>A0ABV2T5C7</accession>
<evidence type="ECO:0000256" key="6">
    <source>
        <dbReference type="ARBA" id="ARBA00023237"/>
    </source>
</evidence>
<comment type="caution">
    <text evidence="9">The sequence shown here is derived from an EMBL/GenBank/DDBJ whole genome shotgun (WGS) entry which is preliminary data.</text>
</comment>
<evidence type="ECO:0000256" key="7">
    <source>
        <dbReference type="PROSITE-ProRule" id="PRU01360"/>
    </source>
</evidence>
<comment type="similarity">
    <text evidence="7">Belongs to the TonB-dependent receptor family.</text>
</comment>
<keyword evidence="9" id="KW-0675">Receptor</keyword>
<evidence type="ECO:0000256" key="3">
    <source>
        <dbReference type="ARBA" id="ARBA00022452"/>
    </source>
</evidence>
<dbReference type="Gene3D" id="2.170.130.10">
    <property type="entry name" value="TonB-dependent receptor, plug domain"/>
    <property type="match status" value="1"/>
</dbReference>
<gene>
    <name evidence="9" type="ORF">ABR189_12675</name>
</gene>
<dbReference type="SUPFAM" id="SSF56935">
    <property type="entry name" value="Porins"/>
    <property type="match status" value="1"/>
</dbReference>
<dbReference type="Pfam" id="PF13715">
    <property type="entry name" value="CarbopepD_reg_2"/>
    <property type="match status" value="1"/>
</dbReference>
<dbReference type="Gene3D" id="2.40.170.20">
    <property type="entry name" value="TonB-dependent receptor, beta-barrel domain"/>
    <property type="match status" value="1"/>
</dbReference>
<evidence type="ECO:0000259" key="8">
    <source>
        <dbReference type="Pfam" id="PF07715"/>
    </source>
</evidence>
<dbReference type="SUPFAM" id="SSF49464">
    <property type="entry name" value="Carboxypeptidase regulatory domain-like"/>
    <property type="match status" value="1"/>
</dbReference>
<comment type="subcellular location">
    <subcellularLocation>
        <location evidence="1 7">Cell outer membrane</location>
        <topology evidence="1 7">Multi-pass membrane protein</topology>
    </subcellularLocation>
</comment>
<keyword evidence="6 7" id="KW-0998">Cell outer membrane</keyword>
<dbReference type="InterPro" id="IPR023996">
    <property type="entry name" value="TonB-dep_OMP_SusC/RagA"/>
</dbReference>
<dbReference type="Gene3D" id="2.60.40.1120">
    <property type="entry name" value="Carboxypeptidase-like, regulatory domain"/>
    <property type="match status" value="1"/>
</dbReference>
<dbReference type="InterPro" id="IPR039426">
    <property type="entry name" value="TonB-dep_rcpt-like"/>
</dbReference>
<evidence type="ECO:0000256" key="5">
    <source>
        <dbReference type="ARBA" id="ARBA00023136"/>
    </source>
</evidence>